<dbReference type="InterPro" id="IPR002033">
    <property type="entry name" value="TatC"/>
</dbReference>
<keyword evidence="9" id="KW-1185">Reference proteome</keyword>
<comment type="function">
    <text evidence="7">Part of the twin-arginine translocation (Tat) system that transports large folded proteins containing a characteristic twin-arginine motif in their signal peptide across membranes. Together with TatB, TatC is part of a receptor directly interacting with Tat signal peptides.</text>
</comment>
<evidence type="ECO:0000256" key="4">
    <source>
        <dbReference type="ARBA" id="ARBA00022989"/>
    </source>
</evidence>
<keyword evidence="5 7" id="KW-0811">Translocation</keyword>
<dbReference type="GO" id="GO:0033281">
    <property type="term" value="C:TAT protein transport complex"/>
    <property type="evidence" value="ECO:0007669"/>
    <property type="project" value="UniProtKB-UniRule"/>
</dbReference>
<protein>
    <recommendedName>
        <fullName evidence="7">Sec-independent protein translocase protein TatC</fullName>
    </recommendedName>
</protein>
<keyword evidence="7" id="KW-1003">Cell membrane</keyword>
<dbReference type="PANTHER" id="PTHR30371:SF0">
    <property type="entry name" value="SEC-INDEPENDENT PROTEIN TRANSLOCASE PROTEIN TATC, CHLOROPLASTIC-RELATED"/>
    <property type="match status" value="1"/>
</dbReference>
<gene>
    <name evidence="7" type="primary">tatC</name>
    <name evidence="8" type="ORF">BKA23_1602</name>
</gene>
<feature type="transmembrane region" description="Helical" evidence="7">
    <location>
        <begin position="89"/>
        <end position="110"/>
    </location>
</feature>
<dbReference type="GO" id="GO:0009977">
    <property type="term" value="F:proton motive force dependent protein transmembrane transporter activity"/>
    <property type="evidence" value="ECO:0007669"/>
    <property type="project" value="TreeGrafter"/>
</dbReference>
<evidence type="ECO:0000256" key="3">
    <source>
        <dbReference type="ARBA" id="ARBA00022927"/>
    </source>
</evidence>
<comment type="subcellular location">
    <subcellularLocation>
        <location evidence="7">Cell membrane</location>
        <topology evidence="7">Multi-pass membrane protein</topology>
    </subcellularLocation>
    <subcellularLocation>
        <location evidence="1">Membrane</location>
        <topology evidence="1">Multi-pass membrane protein</topology>
    </subcellularLocation>
</comment>
<feature type="transmembrane region" description="Helical" evidence="7">
    <location>
        <begin position="171"/>
        <end position="195"/>
    </location>
</feature>
<evidence type="ECO:0000256" key="5">
    <source>
        <dbReference type="ARBA" id="ARBA00023010"/>
    </source>
</evidence>
<proteinExistence type="inferred from homology"/>
<dbReference type="PANTHER" id="PTHR30371">
    <property type="entry name" value="SEC-INDEPENDENT PROTEIN TRANSLOCASE PROTEIN TATC"/>
    <property type="match status" value="1"/>
</dbReference>
<sequence>MALLRRKDNPEARMSLGEHFREFRRRALIAALAILVAGIWGWIIYEHTIIPWLEHPLDVVHKHNPRAGLLNFSANGVTEAFGIKLKLSIWFGILVSSPIWLWQIWGFLAPGLTKKEKRISRGFICTAVPLFALGCWVSTLALPNAISFLIGSTPNTSLSANFTDANKYVSFVTKFVLAFGFAFLLPVFLTGLNMLRILPGRLMIKSWRVAIMLIAVFSAVMSPSPDAWSMLALMVPMIVLYFAAVLIALILDKRRAKAQGDARPDWLDLPDDQRSTL</sequence>
<dbReference type="HAMAP" id="MF_00902">
    <property type="entry name" value="TatC"/>
    <property type="match status" value="1"/>
</dbReference>
<dbReference type="EMBL" id="VIVQ01000001">
    <property type="protein sequence ID" value="TWE12784.1"/>
    <property type="molecule type" value="Genomic_DNA"/>
</dbReference>
<dbReference type="NCBIfam" id="TIGR00945">
    <property type="entry name" value="tatC"/>
    <property type="match status" value="1"/>
</dbReference>
<evidence type="ECO:0000313" key="9">
    <source>
        <dbReference type="Proteomes" id="UP000318297"/>
    </source>
</evidence>
<comment type="similarity">
    <text evidence="7">Belongs to the TatC family.</text>
</comment>
<comment type="caution">
    <text evidence="8">The sequence shown here is derived from an EMBL/GenBank/DDBJ whole genome shotgun (WGS) entry which is preliminary data.</text>
</comment>
<evidence type="ECO:0000313" key="8">
    <source>
        <dbReference type="EMBL" id="TWE12784.1"/>
    </source>
</evidence>
<feature type="transmembrane region" description="Helical" evidence="7">
    <location>
        <begin position="27"/>
        <end position="45"/>
    </location>
</feature>
<dbReference type="PRINTS" id="PR01840">
    <property type="entry name" value="TATCFAMILY"/>
</dbReference>
<feature type="transmembrane region" description="Helical" evidence="7">
    <location>
        <begin position="207"/>
        <end position="224"/>
    </location>
</feature>
<organism evidence="8 9">
    <name type="scientific">Rudaeicoccus suwonensis</name>
    <dbReference type="NCBI Taxonomy" id="657409"/>
    <lineage>
        <taxon>Bacteria</taxon>
        <taxon>Bacillati</taxon>
        <taxon>Actinomycetota</taxon>
        <taxon>Actinomycetes</taxon>
        <taxon>Micrococcales</taxon>
        <taxon>Dermacoccaceae</taxon>
        <taxon>Rudaeicoccus</taxon>
    </lineage>
</organism>
<evidence type="ECO:0000256" key="7">
    <source>
        <dbReference type="HAMAP-Rule" id="MF_00902"/>
    </source>
</evidence>
<keyword evidence="7" id="KW-0813">Transport</keyword>
<reference evidence="8 9" key="1">
    <citation type="submission" date="2019-06" db="EMBL/GenBank/DDBJ databases">
        <title>Sequencing the genomes of 1000 actinobacteria strains.</title>
        <authorList>
            <person name="Klenk H.-P."/>
        </authorList>
    </citation>
    <scope>NUCLEOTIDE SEQUENCE [LARGE SCALE GENOMIC DNA]</scope>
    <source>
        <strain evidence="8 9">DSM 19560</strain>
    </source>
</reference>
<feature type="transmembrane region" description="Helical" evidence="7">
    <location>
        <begin position="122"/>
        <end position="151"/>
    </location>
</feature>
<dbReference type="RefSeq" id="WP_246104513.1">
    <property type="nucleotide sequence ID" value="NZ_VIVQ01000001.1"/>
</dbReference>
<keyword evidence="2 7" id="KW-0812">Transmembrane</keyword>
<dbReference type="GO" id="GO:0065002">
    <property type="term" value="P:intracellular protein transmembrane transport"/>
    <property type="evidence" value="ECO:0007669"/>
    <property type="project" value="TreeGrafter"/>
</dbReference>
<evidence type="ECO:0000256" key="2">
    <source>
        <dbReference type="ARBA" id="ARBA00022692"/>
    </source>
</evidence>
<dbReference type="Proteomes" id="UP000318297">
    <property type="component" value="Unassembled WGS sequence"/>
</dbReference>
<keyword evidence="3 7" id="KW-0653">Protein transport</keyword>
<evidence type="ECO:0000256" key="6">
    <source>
        <dbReference type="ARBA" id="ARBA00023136"/>
    </source>
</evidence>
<accession>A0A561EAZ1</accession>
<dbReference type="Pfam" id="PF00902">
    <property type="entry name" value="TatC"/>
    <property type="match status" value="1"/>
</dbReference>
<keyword evidence="6 7" id="KW-0472">Membrane</keyword>
<name>A0A561EAZ1_9MICO</name>
<dbReference type="AlphaFoldDB" id="A0A561EAZ1"/>
<comment type="subunit">
    <text evidence="7">The Tat system comprises two distinct complexes: a TatABC complex, containing multiple copies of TatA, TatB and TatC subunits, and a separate TatA complex, containing only TatA subunits. Substrates initially bind to the TatABC complex, which probably triggers association of the separate TatA complex to form the active translocon.</text>
</comment>
<keyword evidence="4 7" id="KW-1133">Transmembrane helix</keyword>
<feature type="transmembrane region" description="Helical" evidence="7">
    <location>
        <begin position="230"/>
        <end position="251"/>
    </location>
</feature>
<dbReference type="GO" id="GO:0043953">
    <property type="term" value="P:protein transport by the Tat complex"/>
    <property type="evidence" value="ECO:0007669"/>
    <property type="project" value="UniProtKB-UniRule"/>
</dbReference>
<evidence type="ECO:0000256" key="1">
    <source>
        <dbReference type="ARBA" id="ARBA00004141"/>
    </source>
</evidence>